<protein>
    <submittedName>
        <fullName evidence="2">Porin</fullName>
    </submittedName>
</protein>
<evidence type="ECO:0000313" key="3">
    <source>
        <dbReference type="Proteomes" id="UP001244443"/>
    </source>
</evidence>
<dbReference type="InterPro" id="IPR025631">
    <property type="entry name" value="Porin_10"/>
</dbReference>
<dbReference type="Pfam" id="PF14121">
    <property type="entry name" value="Porin_10"/>
    <property type="match status" value="1"/>
</dbReference>
<dbReference type="AlphaFoldDB" id="A0AA51N6Q5"/>
<dbReference type="EMBL" id="CP129970">
    <property type="protein sequence ID" value="WMN07098.1"/>
    <property type="molecule type" value="Genomic_DNA"/>
</dbReference>
<gene>
    <name evidence="2" type="ORF">QYS48_27775</name>
</gene>
<keyword evidence="1" id="KW-0732">Signal</keyword>
<dbReference type="SUPFAM" id="SSF56935">
    <property type="entry name" value="Porins"/>
    <property type="match status" value="1"/>
</dbReference>
<keyword evidence="3" id="KW-1185">Reference proteome</keyword>
<feature type="chain" id="PRO_5041363515" evidence="1">
    <location>
        <begin position="30"/>
        <end position="628"/>
    </location>
</feature>
<reference evidence="2" key="1">
    <citation type="submission" date="2023-08" db="EMBL/GenBank/DDBJ databases">
        <title>Comparative genomics and taxonomic characterization of three novel marine species of genus Marivirga.</title>
        <authorList>
            <person name="Muhammad N."/>
            <person name="Kim S.-G."/>
        </authorList>
    </citation>
    <scope>NUCLEOTIDE SEQUENCE [LARGE SCALE GENOMIC DNA]</scope>
    <source>
        <strain evidence="2">ABR2-2</strain>
    </source>
</reference>
<feature type="signal peptide" evidence="1">
    <location>
        <begin position="1"/>
        <end position="29"/>
    </location>
</feature>
<evidence type="ECO:0000256" key="1">
    <source>
        <dbReference type="SAM" id="SignalP"/>
    </source>
</evidence>
<sequence>MSLLNFASVLRKILFLISILCLGATYVRAQVTDDSTKNVYGAETTLFTTEENIKNNIQQYQIIDTSLTNTHNWDPVNINDYYYQNLGTVGTAMRPVFYELPDVIGKRSGFSVYDTYMKTPEEFKYFDTKSPYTQLRSVLGGNYRAFIGIDFSRNVNENWNVGFSFRRWTIDKQIGPLQSRGDLNVLSHSYDFQTDYRSPDRKYHVLFNFGRTFHKVNETGGIRDTTAVVDSTGAILYNQLFDYDDEDINLRNAEGGELRQQYHLYQEYKLNSLLQFYHEFDRANRMNIFNNSSPSAETDVNYFDQFLIRTDSTVDQTRFVYFQNEVGLKGSIGDVFYRFYARRKDIRFTGKYLNTVNPTVENYAGGYARFAPRENWNLTANAEYELSGNYKIAASLKVPFFSVSATSMQFASPFFYEQHFGNHDYWQNDFRSEQVQKLSGKLDVKWRDYLRIQPKLDLQLISNHMYFDTLAMPQQSNNSATLLQPGLEAKVKYGVMNLDLDYIYTLKEGTDADLFRIPEHFLTSDLYYHKVFEKKLEARLGIEAHYKSAYFADDYDPVTQQFYLQNNFEVPGYVVLDFYVSAKINTAQLFVKFRHINQDLIAGGYFTTPYYTGQERVVDLGVTWSFFD</sequence>
<accession>A0AA51N6Q5</accession>
<evidence type="ECO:0000313" key="2">
    <source>
        <dbReference type="EMBL" id="WMN07098.1"/>
    </source>
</evidence>
<dbReference type="RefSeq" id="WP_308357137.1">
    <property type="nucleotide sequence ID" value="NZ_CP129970.2"/>
</dbReference>
<name>A0AA51N6Q5_9BACT</name>
<organism evidence="2 3">
    <name type="scientific">Marivirga arenosa</name>
    <dbReference type="NCBI Taxonomy" id="3059076"/>
    <lineage>
        <taxon>Bacteria</taxon>
        <taxon>Pseudomonadati</taxon>
        <taxon>Bacteroidota</taxon>
        <taxon>Cytophagia</taxon>
        <taxon>Cytophagales</taxon>
        <taxon>Marivirgaceae</taxon>
        <taxon>Marivirga</taxon>
    </lineage>
</organism>
<dbReference type="Proteomes" id="UP001244443">
    <property type="component" value="Chromosome"/>
</dbReference>
<proteinExistence type="predicted"/>